<dbReference type="Pfam" id="PF25600">
    <property type="entry name" value="TRIM_CC"/>
    <property type="match status" value="1"/>
</dbReference>
<dbReference type="SUPFAM" id="SSF49899">
    <property type="entry name" value="Concanavalin A-like lectins/glucanases"/>
    <property type="match status" value="1"/>
</dbReference>
<dbReference type="InterPro" id="IPR017907">
    <property type="entry name" value="Znf_RING_CS"/>
</dbReference>
<dbReference type="SUPFAM" id="SSF57845">
    <property type="entry name" value="B-box zinc-binding domain"/>
    <property type="match status" value="1"/>
</dbReference>
<dbReference type="Ensembl" id="ENSSORT00005056194.1">
    <property type="protein sequence ID" value="ENSSORP00005054918.1"/>
    <property type="gene ID" value="ENSSORG00005024562.1"/>
</dbReference>
<dbReference type="PROSITE" id="PS50089">
    <property type="entry name" value="ZF_RING_2"/>
    <property type="match status" value="1"/>
</dbReference>
<keyword evidence="3 6" id="KW-0863">Zinc-finger</keyword>
<accession>A0A673CSM0</accession>
<feature type="coiled-coil region" evidence="7">
    <location>
        <begin position="181"/>
        <end position="215"/>
    </location>
</feature>
<dbReference type="GO" id="GO:0008270">
    <property type="term" value="F:zinc ion binding"/>
    <property type="evidence" value="ECO:0007669"/>
    <property type="project" value="UniProtKB-KW"/>
</dbReference>
<evidence type="ECO:0000313" key="11">
    <source>
        <dbReference type="Ensembl" id="ENSSORP00005054918.1"/>
    </source>
</evidence>
<dbReference type="CDD" id="cd13733">
    <property type="entry name" value="SPRY_PRY_C-I_1"/>
    <property type="match status" value="1"/>
</dbReference>
<evidence type="ECO:0000256" key="7">
    <source>
        <dbReference type="SAM" id="Coils"/>
    </source>
</evidence>
<evidence type="ECO:0000259" key="9">
    <source>
        <dbReference type="PROSITE" id="PS50119"/>
    </source>
</evidence>
<feature type="domain" description="B box-type" evidence="9">
    <location>
        <begin position="140"/>
        <end position="180"/>
    </location>
</feature>
<dbReference type="SMART" id="SM00589">
    <property type="entry name" value="PRY"/>
    <property type="match status" value="1"/>
</dbReference>
<dbReference type="CDD" id="cd19802">
    <property type="entry name" value="Bbox1_TRIM8-like"/>
    <property type="match status" value="1"/>
</dbReference>
<organism evidence="11 12">
    <name type="scientific">Sphaeramia orbicularis</name>
    <name type="common">orbiculate cardinalfish</name>
    <dbReference type="NCBI Taxonomy" id="375764"/>
    <lineage>
        <taxon>Eukaryota</taxon>
        <taxon>Metazoa</taxon>
        <taxon>Chordata</taxon>
        <taxon>Craniata</taxon>
        <taxon>Vertebrata</taxon>
        <taxon>Euteleostomi</taxon>
        <taxon>Actinopterygii</taxon>
        <taxon>Neopterygii</taxon>
        <taxon>Teleostei</taxon>
        <taxon>Neoteleostei</taxon>
        <taxon>Acanthomorphata</taxon>
        <taxon>Gobiaria</taxon>
        <taxon>Kurtiformes</taxon>
        <taxon>Apogonoidei</taxon>
        <taxon>Apogonidae</taxon>
        <taxon>Apogoninae</taxon>
        <taxon>Sphaeramia</taxon>
    </lineage>
</organism>
<evidence type="ECO:0000259" key="10">
    <source>
        <dbReference type="PROSITE" id="PS50188"/>
    </source>
</evidence>
<dbReference type="GO" id="GO:0045087">
    <property type="term" value="P:innate immune response"/>
    <property type="evidence" value="ECO:0007669"/>
    <property type="project" value="UniProtKB-KW"/>
</dbReference>
<dbReference type="InterPro" id="IPR043136">
    <property type="entry name" value="B30.2/SPRY_sf"/>
</dbReference>
<dbReference type="PROSITE" id="PS50119">
    <property type="entry name" value="ZF_BBOX"/>
    <property type="match status" value="1"/>
</dbReference>
<keyword evidence="1" id="KW-0399">Innate immunity</keyword>
<dbReference type="InterPro" id="IPR013083">
    <property type="entry name" value="Znf_RING/FYVE/PHD"/>
</dbReference>
<dbReference type="Gene3D" id="2.60.120.920">
    <property type="match status" value="1"/>
</dbReference>
<dbReference type="Pfam" id="PF00643">
    <property type="entry name" value="zf-B_box"/>
    <property type="match status" value="1"/>
</dbReference>
<keyword evidence="2" id="KW-0479">Metal-binding</keyword>
<dbReference type="Pfam" id="PF13445">
    <property type="entry name" value="zf-RING_UBOX"/>
    <property type="match status" value="1"/>
</dbReference>
<dbReference type="InterPro" id="IPR003879">
    <property type="entry name" value="Butyrophylin_SPRY"/>
</dbReference>
<reference evidence="11" key="3">
    <citation type="submission" date="2025-09" db="UniProtKB">
        <authorList>
            <consortium name="Ensembl"/>
        </authorList>
    </citation>
    <scope>IDENTIFICATION</scope>
</reference>
<dbReference type="Pfam" id="PF00622">
    <property type="entry name" value="SPRY"/>
    <property type="match status" value="1"/>
</dbReference>
<evidence type="ECO:0000256" key="1">
    <source>
        <dbReference type="ARBA" id="ARBA00022588"/>
    </source>
</evidence>
<dbReference type="SMART" id="SM00184">
    <property type="entry name" value="RING"/>
    <property type="match status" value="1"/>
</dbReference>
<evidence type="ECO:0000313" key="12">
    <source>
        <dbReference type="Proteomes" id="UP000472271"/>
    </source>
</evidence>
<evidence type="ECO:0000256" key="6">
    <source>
        <dbReference type="PROSITE-ProRule" id="PRU00024"/>
    </source>
</evidence>
<gene>
    <name evidence="11" type="primary">LOC115438183</name>
</gene>
<keyword evidence="7" id="KW-0175">Coiled coil</keyword>
<evidence type="ECO:0000256" key="3">
    <source>
        <dbReference type="ARBA" id="ARBA00022771"/>
    </source>
</evidence>
<dbReference type="SMART" id="SM00449">
    <property type="entry name" value="SPRY"/>
    <property type="match status" value="1"/>
</dbReference>
<dbReference type="Proteomes" id="UP000472271">
    <property type="component" value="Chromosome 18"/>
</dbReference>
<dbReference type="CDD" id="cd19769">
    <property type="entry name" value="Bbox2_TRIM16-like"/>
    <property type="match status" value="1"/>
</dbReference>
<dbReference type="InterPro" id="IPR027370">
    <property type="entry name" value="Znf-RING_euk"/>
</dbReference>
<dbReference type="Gene3D" id="3.30.160.60">
    <property type="entry name" value="Classic Zinc Finger"/>
    <property type="match status" value="1"/>
</dbReference>
<proteinExistence type="predicted"/>
<evidence type="ECO:0000256" key="5">
    <source>
        <dbReference type="ARBA" id="ARBA00022859"/>
    </source>
</evidence>
<dbReference type="InterPro" id="IPR013320">
    <property type="entry name" value="ConA-like_dom_sf"/>
</dbReference>
<dbReference type="SMART" id="SM00336">
    <property type="entry name" value="BBOX"/>
    <property type="match status" value="1"/>
</dbReference>
<dbReference type="AlphaFoldDB" id="A0A673CSM0"/>
<dbReference type="RefSeq" id="XP_030017475.1">
    <property type="nucleotide sequence ID" value="XM_030161615.1"/>
</dbReference>
<dbReference type="InterPro" id="IPR058030">
    <property type="entry name" value="TRIM8/14/16/25/29/45/65_CC"/>
</dbReference>
<evidence type="ECO:0000259" key="8">
    <source>
        <dbReference type="PROSITE" id="PS50089"/>
    </source>
</evidence>
<dbReference type="GO" id="GO:0005737">
    <property type="term" value="C:cytoplasm"/>
    <property type="evidence" value="ECO:0007669"/>
    <property type="project" value="UniProtKB-ARBA"/>
</dbReference>
<sequence length="543" mass="61284">MSASSSEFFKCSVCLDDLTDPVSTPCGHNFCSLCLNTYWDGATTISCPLCQQVFKKRPELKMNVLLRDLINQKQTKPVPQPQEKTQTEDVYCDKCPIEMKVKAVSSCLHCEESLCSEHLKPHKNDDKLSTHELVDPVRKLKARVCKQHRTSLELICHDDLVCVCVLCMKSSHQDHKCVPLKNRLRQKKAHVKQELADVQEKLKDMNDMLKKFKDSDAISEKNTETDIDDIMKIFLILQRVVKMNESGLVTALMMLQKKAKMRSDSMKEKLKTEIKQLERRKSELDQLSQAVDGFHLLQSWNSMGASPDTEDWSQISTFSDAAVGTVRSAINKLIMELATVVKLEMKSLATKEIKRIQQYAVDVKLDCDTANNVLIVSKDGKQVTNGGRPQSMPDNPERFDTLLGVLGKDGFSSGAFYFEVQVEGKTSWDIGIALETVDRKGHADVCLSNGYAVLMLRDDVLKACDRPPVQIELPNKPKKIGVFVDYEEGEVGFYDVTSEAHIYSFTNCKFPKVKLHPYLNPCIHESTNTAQMVITPVMEVTSF</sequence>
<reference evidence="11" key="1">
    <citation type="submission" date="2019-06" db="EMBL/GenBank/DDBJ databases">
        <authorList>
            <consortium name="Wellcome Sanger Institute Data Sharing"/>
        </authorList>
    </citation>
    <scope>NUCLEOTIDE SEQUENCE [LARGE SCALE GENOMIC DNA]</scope>
</reference>
<dbReference type="InterPro" id="IPR001841">
    <property type="entry name" value="Znf_RING"/>
</dbReference>
<dbReference type="Pfam" id="PF13765">
    <property type="entry name" value="PRY"/>
    <property type="match status" value="1"/>
</dbReference>
<protein>
    <submittedName>
        <fullName evidence="11">E3 ubiquitin-protein ligase TRIM11-like</fullName>
    </submittedName>
</protein>
<reference evidence="11" key="2">
    <citation type="submission" date="2025-08" db="UniProtKB">
        <authorList>
            <consortium name="Ensembl"/>
        </authorList>
    </citation>
    <scope>IDENTIFICATION</scope>
</reference>
<dbReference type="InterPro" id="IPR051051">
    <property type="entry name" value="E3_ubiq-ligase_TRIM/RNF"/>
</dbReference>
<dbReference type="InterPro" id="IPR001870">
    <property type="entry name" value="B30.2/SPRY"/>
</dbReference>
<dbReference type="InterPro" id="IPR006574">
    <property type="entry name" value="PRY"/>
</dbReference>
<dbReference type="Gene3D" id="4.10.830.40">
    <property type="match status" value="1"/>
</dbReference>
<feature type="domain" description="B30.2/SPRY" evidence="10">
    <location>
        <begin position="343"/>
        <end position="537"/>
    </location>
</feature>
<feature type="coiled-coil region" evidence="7">
    <location>
        <begin position="260"/>
        <end position="290"/>
    </location>
</feature>
<keyword evidence="5" id="KW-0391">Immunity</keyword>
<keyword evidence="4" id="KW-0862">Zinc</keyword>
<keyword evidence="12" id="KW-1185">Reference proteome</keyword>
<dbReference type="GeneID" id="115438183"/>
<dbReference type="InterPro" id="IPR000315">
    <property type="entry name" value="Znf_B-box"/>
</dbReference>
<evidence type="ECO:0000256" key="2">
    <source>
        <dbReference type="ARBA" id="ARBA00022723"/>
    </source>
</evidence>
<dbReference type="InParanoid" id="A0A673CSM0"/>
<dbReference type="PROSITE" id="PS50188">
    <property type="entry name" value="B302_SPRY"/>
    <property type="match status" value="1"/>
</dbReference>
<dbReference type="OrthoDB" id="6270329at2759"/>
<dbReference type="PRINTS" id="PR01407">
    <property type="entry name" value="BUTYPHLNCDUF"/>
</dbReference>
<dbReference type="InterPro" id="IPR003877">
    <property type="entry name" value="SPRY_dom"/>
</dbReference>
<dbReference type="FunFam" id="2.60.120.920:FF:000004">
    <property type="entry name" value="Butyrophilin subfamily 1 member A1"/>
    <property type="match status" value="1"/>
</dbReference>
<name>A0A673CSM0_9TELE</name>
<evidence type="ECO:0000256" key="4">
    <source>
        <dbReference type="ARBA" id="ARBA00022833"/>
    </source>
</evidence>
<dbReference type="PROSITE" id="PS00518">
    <property type="entry name" value="ZF_RING_1"/>
    <property type="match status" value="1"/>
</dbReference>
<dbReference type="PANTHER" id="PTHR25465">
    <property type="entry name" value="B-BOX DOMAIN CONTAINING"/>
    <property type="match status" value="1"/>
</dbReference>
<feature type="domain" description="RING-type" evidence="8">
    <location>
        <begin position="11"/>
        <end position="51"/>
    </location>
</feature>
<dbReference type="SUPFAM" id="SSF57850">
    <property type="entry name" value="RING/U-box"/>
    <property type="match status" value="1"/>
</dbReference>
<dbReference type="Gene3D" id="3.30.40.10">
    <property type="entry name" value="Zinc/RING finger domain, C3HC4 (zinc finger)"/>
    <property type="match status" value="1"/>
</dbReference>
<dbReference type="PANTHER" id="PTHR25465:SF32">
    <property type="entry name" value="BLOODTHIRSTY-RELATED GENE FAMILY, MEMBER 16 ISOFORM X1-RELATED"/>
    <property type="match status" value="1"/>
</dbReference>